<dbReference type="InterPro" id="IPR003673">
    <property type="entry name" value="CoA-Trfase_fam_III"/>
</dbReference>
<dbReference type="InterPro" id="IPR023606">
    <property type="entry name" value="CoA-Trfase_III_dom_1_sf"/>
</dbReference>
<proteinExistence type="predicted"/>
<dbReference type="PANTHER" id="PTHR48207">
    <property type="entry name" value="SUCCINATE--HYDROXYMETHYLGLUTARATE COA-TRANSFERASE"/>
    <property type="match status" value="1"/>
</dbReference>
<dbReference type="InterPro" id="IPR050483">
    <property type="entry name" value="CoA-transferase_III_domain"/>
</dbReference>
<evidence type="ECO:0000313" key="2">
    <source>
        <dbReference type="EMBL" id="CAB4829916.1"/>
    </source>
</evidence>
<dbReference type="InterPro" id="IPR044855">
    <property type="entry name" value="CoA-Trfase_III_dom3_sf"/>
</dbReference>
<evidence type="ECO:0000256" key="1">
    <source>
        <dbReference type="ARBA" id="ARBA00022679"/>
    </source>
</evidence>
<evidence type="ECO:0000313" key="3">
    <source>
        <dbReference type="EMBL" id="CAB4882849.1"/>
    </source>
</evidence>
<dbReference type="AlphaFoldDB" id="A0A6J7RUT3"/>
<organism evidence="4">
    <name type="scientific">freshwater metagenome</name>
    <dbReference type="NCBI Taxonomy" id="449393"/>
    <lineage>
        <taxon>unclassified sequences</taxon>
        <taxon>metagenomes</taxon>
        <taxon>ecological metagenomes</taxon>
    </lineage>
</organism>
<evidence type="ECO:0000313" key="4">
    <source>
        <dbReference type="EMBL" id="CAB5032595.1"/>
    </source>
</evidence>
<dbReference type="Pfam" id="PF02515">
    <property type="entry name" value="CoA_transf_3"/>
    <property type="match status" value="1"/>
</dbReference>
<keyword evidence="1" id="KW-0808">Transferase</keyword>
<dbReference type="Gene3D" id="3.30.1540.10">
    <property type="entry name" value="formyl-coa transferase, domain 3"/>
    <property type="match status" value="1"/>
</dbReference>
<dbReference type="EMBL" id="CAFBLT010000003">
    <property type="protein sequence ID" value="CAB4882849.1"/>
    <property type="molecule type" value="Genomic_DNA"/>
</dbReference>
<dbReference type="PANTHER" id="PTHR48207:SF3">
    <property type="entry name" value="SUCCINATE--HYDROXYMETHYLGLUTARATE COA-TRANSFERASE"/>
    <property type="match status" value="1"/>
</dbReference>
<dbReference type="Gene3D" id="3.40.50.10540">
    <property type="entry name" value="Crotonobetainyl-coa:carnitine coa-transferase, domain 1"/>
    <property type="match status" value="1"/>
</dbReference>
<gene>
    <name evidence="2" type="ORF">UFOPK3164_01062</name>
    <name evidence="3" type="ORF">UFOPK3427_01687</name>
    <name evidence="4" type="ORF">UFOPK4112_01846</name>
</gene>
<dbReference type="EMBL" id="CAFABE010000047">
    <property type="protein sequence ID" value="CAB4829916.1"/>
    <property type="molecule type" value="Genomic_DNA"/>
</dbReference>
<protein>
    <submittedName>
        <fullName evidence="4">Unannotated protein</fullName>
    </submittedName>
</protein>
<accession>A0A6J7RUT3</accession>
<dbReference type="GO" id="GO:0008410">
    <property type="term" value="F:CoA-transferase activity"/>
    <property type="evidence" value="ECO:0007669"/>
    <property type="project" value="TreeGrafter"/>
</dbReference>
<reference evidence="4" key="1">
    <citation type="submission" date="2020-05" db="EMBL/GenBank/DDBJ databases">
        <authorList>
            <person name="Chiriac C."/>
            <person name="Salcher M."/>
            <person name="Ghai R."/>
            <person name="Kavagutti S V."/>
        </authorList>
    </citation>
    <scope>NUCLEOTIDE SEQUENCE</scope>
</reference>
<dbReference type="EMBL" id="CAFBPM010000035">
    <property type="protein sequence ID" value="CAB5032595.1"/>
    <property type="molecule type" value="Genomic_DNA"/>
</dbReference>
<name>A0A6J7RUT3_9ZZZZ</name>
<sequence>MSASPEITWPIDDVNKDTGLPLEGIRILDLSRVLAGPLATMVASDLGADVIKVESPQGDPVRGLAPPSIDGIATYYLAVNRNRRSVVADLGTEEGRELVRNLARCADGVVENYLPSQSAALGIDELRDQLTDVVWVSVRSAASGGPLGDSPSFDLLAQAQSGLMGVTGSKESGPLKMGAPVADVVTGLYACIALITGLYERVARPERDARRYEAPLLESAMASLINQAAGFLATKSEPSLSGNEHPSIAPYAPYAAKDSEIVIAVGTERQWHNLCSVLGSKDLAEDFRFASNTQRATHRDELREAIESRLSEYSAGVWQERLLEQGIPCAVVNDVPTALSQEQIANGDLIEDVAISSGSIIKMVGSPLRIDGVRPSIRRRPPGLGEHTEFFNPSED</sequence>
<dbReference type="SUPFAM" id="SSF89796">
    <property type="entry name" value="CoA-transferase family III (CaiB/BaiF)"/>
    <property type="match status" value="1"/>
</dbReference>